<name>A0ABV0KCK4_9CYAN</name>
<feature type="domain" description="N-acetyltransferase" evidence="1">
    <location>
        <begin position="8"/>
        <end position="188"/>
    </location>
</feature>
<organism evidence="2 3">
    <name type="scientific">Stenomitos frigidus AS-A4</name>
    <dbReference type="NCBI Taxonomy" id="2933935"/>
    <lineage>
        <taxon>Bacteria</taxon>
        <taxon>Bacillati</taxon>
        <taxon>Cyanobacteriota</taxon>
        <taxon>Cyanophyceae</taxon>
        <taxon>Leptolyngbyales</taxon>
        <taxon>Leptolyngbyaceae</taxon>
        <taxon>Stenomitos</taxon>
    </lineage>
</organism>
<dbReference type="Proteomes" id="UP001476950">
    <property type="component" value="Unassembled WGS sequence"/>
</dbReference>
<comment type="caution">
    <text evidence="2">The sequence shown here is derived from an EMBL/GenBank/DDBJ whole genome shotgun (WGS) entry which is preliminary data.</text>
</comment>
<keyword evidence="3" id="KW-1185">Reference proteome</keyword>
<dbReference type="EMBL" id="JAMPLM010000001">
    <property type="protein sequence ID" value="MEP1056821.1"/>
    <property type="molecule type" value="Genomic_DNA"/>
</dbReference>
<dbReference type="SUPFAM" id="SSF55729">
    <property type="entry name" value="Acyl-CoA N-acyltransferases (Nat)"/>
    <property type="match status" value="1"/>
</dbReference>
<dbReference type="InterPro" id="IPR016181">
    <property type="entry name" value="Acyl_CoA_acyltransferase"/>
</dbReference>
<dbReference type="PROSITE" id="PS51186">
    <property type="entry name" value="GNAT"/>
    <property type="match status" value="1"/>
</dbReference>
<dbReference type="InterPro" id="IPR000182">
    <property type="entry name" value="GNAT_dom"/>
</dbReference>
<dbReference type="Gene3D" id="3.40.630.30">
    <property type="match status" value="1"/>
</dbReference>
<evidence type="ECO:0000313" key="2">
    <source>
        <dbReference type="EMBL" id="MEP1056821.1"/>
    </source>
</evidence>
<dbReference type="RefSeq" id="WP_242033718.1">
    <property type="nucleotide sequence ID" value="NZ_JAMPLM010000001.1"/>
</dbReference>
<dbReference type="CDD" id="cd04301">
    <property type="entry name" value="NAT_SF"/>
    <property type="match status" value="1"/>
</dbReference>
<accession>A0ABV0KCK4</accession>
<gene>
    <name evidence="2" type="ORF">NDI38_00125</name>
</gene>
<dbReference type="PANTHER" id="PTHR47489">
    <property type="entry name" value="ACYL-COA N-ACYLTRANSFERASES (NAT) SUPERFAMILY PROTEIN"/>
    <property type="match status" value="1"/>
</dbReference>
<evidence type="ECO:0000313" key="3">
    <source>
        <dbReference type="Proteomes" id="UP001476950"/>
    </source>
</evidence>
<protein>
    <submittedName>
        <fullName evidence="2">GNAT family N-acetyltransferase</fullName>
    </submittedName>
</protein>
<evidence type="ECO:0000259" key="1">
    <source>
        <dbReference type="PROSITE" id="PS51186"/>
    </source>
</evidence>
<sequence>MSSNPLSLSIRAAQLKDLAALVELLSDSFYPNVGFMRWFLPLLRVGVYEDLRYRLRSSSASDYVCLVAVILPSTGEATARRDLVGTVEITFRSTSPFQFRSLPYPYVSNLAVYSDVRRRGVAQKLLGACESIALEGGFQDLYLHVLEDNHQARRLYEKAGYRVMQADPFWRGWLFQQPRRLLLHKRLAAPFSQTADAILQ</sequence>
<dbReference type="Pfam" id="PF00583">
    <property type="entry name" value="Acetyltransf_1"/>
    <property type="match status" value="1"/>
</dbReference>
<dbReference type="PANTHER" id="PTHR47489:SF2">
    <property type="entry name" value="GCN5-RELATED N-ACETYLTRANSFERASE 5, CHLOROPLASTIC"/>
    <property type="match status" value="1"/>
</dbReference>
<proteinExistence type="predicted"/>
<reference evidence="2 3" key="1">
    <citation type="submission" date="2022-04" db="EMBL/GenBank/DDBJ databases">
        <title>Positive selection, recombination, and allopatry shape intraspecific diversity of widespread and dominant cyanobacteria.</title>
        <authorList>
            <person name="Wei J."/>
            <person name="Shu W."/>
            <person name="Hu C."/>
        </authorList>
    </citation>
    <scope>NUCLEOTIDE SEQUENCE [LARGE SCALE GENOMIC DNA]</scope>
    <source>
        <strain evidence="2 3">AS-A4</strain>
    </source>
</reference>